<feature type="transmembrane region" description="Helical" evidence="1">
    <location>
        <begin position="6"/>
        <end position="23"/>
    </location>
</feature>
<accession>A0A2H0V6P5</accession>
<protein>
    <recommendedName>
        <fullName evidence="4">Major facilitator superfamily (MFS) profile domain-containing protein</fullName>
    </recommendedName>
</protein>
<organism evidence="2 3">
    <name type="scientific">Candidatus Falkowbacteria bacterium CG10_big_fil_rev_8_21_14_0_10_37_6</name>
    <dbReference type="NCBI Taxonomy" id="1974563"/>
    <lineage>
        <taxon>Bacteria</taxon>
        <taxon>Candidatus Falkowiibacteriota</taxon>
    </lineage>
</organism>
<keyword evidence="1" id="KW-1133">Transmembrane helix</keyword>
<comment type="caution">
    <text evidence="2">The sequence shown here is derived from an EMBL/GenBank/DDBJ whole genome shotgun (WGS) entry which is preliminary data.</text>
</comment>
<evidence type="ECO:0008006" key="4">
    <source>
        <dbReference type="Google" id="ProtNLM"/>
    </source>
</evidence>
<dbReference type="SUPFAM" id="SSF103473">
    <property type="entry name" value="MFS general substrate transporter"/>
    <property type="match status" value="1"/>
</dbReference>
<feature type="transmembrane region" description="Helical" evidence="1">
    <location>
        <begin position="134"/>
        <end position="167"/>
    </location>
</feature>
<dbReference type="AlphaFoldDB" id="A0A2H0V6P5"/>
<dbReference type="Pfam" id="PF07690">
    <property type="entry name" value="MFS_1"/>
    <property type="match status" value="1"/>
</dbReference>
<gene>
    <name evidence="2" type="ORF">COT95_02545</name>
</gene>
<evidence type="ECO:0000313" key="3">
    <source>
        <dbReference type="Proteomes" id="UP000228614"/>
    </source>
</evidence>
<proteinExistence type="predicted"/>
<dbReference type="Proteomes" id="UP000228614">
    <property type="component" value="Unassembled WGS sequence"/>
</dbReference>
<sequence>MFQVTFILRFFYYMMVVYMPIYLHSNIGFDWEQIGAIFTIMLIPFVIFEMPAGQLADKYLGEKEILVLGLIIMVSSTGAIFFIQSASFLVWSAILFMTRVGASLVDAMQDVYFFKLVNKHDMDLINLFRDLRPAAWLTSSVLAVVILQFFTVEYLFLFTAIIILLAVRPAMTIKDTK</sequence>
<dbReference type="EMBL" id="PFAN01000126">
    <property type="protein sequence ID" value="PIR94738.1"/>
    <property type="molecule type" value="Genomic_DNA"/>
</dbReference>
<dbReference type="InterPro" id="IPR011701">
    <property type="entry name" value="MFS"/>
</dbReference>
<evidence type="ECO:0000256" key="1">
    <source>
        <dbReference type="SAM" id="Phobius"/>
    </source>
</evidence>
<name>A0A2H0V6P5_9BACT</name>
<dbReference type="GO" id="GO:0022857">
    <property type="term" value="F:transmembrane transporter activity"/>
    <property type="evidence" value="ECO:0007669"/>
    <property type="project" value="InterPro"/>
</dbReference>
<dbReference type="Gene3D" id="1.20.1250.20">
    <property type="entry name" value="MFS general substrate transporter like domains"/>
    <property type="match status" value="1"/>
</dbReference>
<keyword evidence="1" id="KW-0472">Membrane</keyword>
<keyword evidence="1" id="KW-0812">Transmembrane</keyword>
<feature type="transmembrane region" description="Helical" evidence="1">
    <location>
        <begin position="65"/>
        <end position="83"/>
    </location>
</feature>
<feature type="transmembrane region" description="Helical" evidence="1">
    <location>
        <begin position="35"/>
        <end position="53"/>
    </location>
</feature>
<dbReference type="InterPro" id="IPR036259">
    <property type="entry name" value="MFS_trans_sf"/>
</dbReference>
<reference evidence="3" key="1">
    <citation type="submission" date="2017-09" db="EMBL/GenBank/DDBJ databases">
        <title>Depth-based differentiation of microbial function through sediment-hosted aquifers and enrichment of novel symbionts in the deep terrestrial subsurface.</title>
        <authorList>
            <person name="Probst A.J."/>
            <person name="Ladd B."/>
            <person name="Jarett J.K."/>
            <person name="Geller-Mcgrath D.E."/>
            <person name="Sieber C.M.K."/>
            <person name="Emerson J.B."/>
            <person name="Anantharaman K."/>
            <person name="Thomas B.C."/>
            <person name="Malmstrom R."/>
            <person name="Stieglmeier M."/>
            <person name="Klingl A."/>
            <person name="Woyke T."/>
            <person name="Ryan C.M."/>
            <person name="Banfield J.F."/>
        </authorList>
    </citation>
    <scope>NUCLEOTIDE SEQUENCE [LARGE SCALE GENOMIC DNA]</scope>
</reference>
<evidence type="ECO:0000313" key="2">
    <source>
        <dbReference type="EMBL" id="PIR94738.1"/>
    </source>
</evidence>